<dbReference type="EMBL" id="LS997613">
    <property type="protein sequence ID" value="SYZ64077.1"/>
    <property type="molecule type" value="Genomic_DNA"/>
</dbReference>
<dbReference type="AlphaFoldDB" id="A0A3P3Z1F9"/>
<gene>
    <name evidence="1" type="ORF">LBRM2904_14.1010</name>
</gene>
<name>A0A3P3Z1F9_LEIBR</name>
<accession>A0A3P3Z1F9</accession>
<sequence length="89" mass="9102">MLCRGLHFDVWNYLKTLLKGRAESAMTVVGSLAITPGQTAPASPRTSAAAPPEGAGSGYGLIVTSTVISAGLAVTKSPISCVLPKVEPY</sequence>
<proteinExistence type="predicted"/>
<dbReference type="Proteomes" id="UP000319462">
    <property type="component" value="Chromosome 14"/>
</dbReference>
<organism evidence="1 2">
    <name type="scientific">Leishmania braziliensis MHOM/BR/75/M2904</name>
    <dbReference type="NCBI Taxonomy" id="420245"/>
    <lineage>
        <taxon>Eukaryota</taxon>
        <taxon>Discoba</taxon>
        <taxon>Euglenozoa</taxon>
        <taxon>Kinetoplastea</taxon>
        <taxon>Metakinetoplastina</taxon>
        <taxon>Trypanosomatida</taxon>
        <taxon>Trypanosomatidae</taxon>
        <taxon>Leishmaniinae</taxon>
        <taxon>Leishmania</taxon>
        <taxon>Leishmania braziliensis species complex</taxon>
    </lineage>
</organism>
<evidence type="ECO:0000313" key="1">
    <source>
        <dbReference type="EMBL" id="SYZ64077.1"/>
    </source>
</evidence>
<evidence type="ECO:0000313" key="2">
    <source>
        <dbReference type="Proteomes" id="UP000319462"/>
    </source>
</evidence>
<reference evidence="1 2" key="1">
    <citation type="submission" date="2018-09" db="EMBL/GenBank/DDBJ databases">
        <authorList>
            <person name="Peiro R."/>
            <person name="Begona"/>
            <person name="Cbmso G."/>
            <person name="Lopez M."/>
            <person name="Gonzalez S."/>
        </authorList>
    </citation>
    <scope>NUCLEOTIDE SEQUENCE [LARGE SCALE GENOMIC DNA]</scope>
</reference>
<protein>
    <submittedName>
        <fullName evidence="1">Hypothetical_protein</fullName>
    </submittedName>
</protein>